<keyword evidence="1" id="KW-0396">Initiation factor</keyword>
<dbReference type="InterPro" id="IPR037813">
    <property type="entry name" value="TAF2"/>
</dbReference>
<accession>A0A445KCF4</accession>
<dbReference type="GO" id="GO:0006367">
    <property type="term" value="P:transcription initiation at RNA polymerase II promoter"/>
    <property type="evidence" value="ECO:0007669"/>
    <property type="project" value="TreeGrafter"/>
</dbReference>
<dbReference type="GO" id="GO:0016251">
    <property type="term" value="F:RNA polymerase II general transcription initiation factor activity"/>
    <property type="evidence" value="ECO:0007669"/>
    <property type="project" value="TreeGrafter"/>
</dbReference>
<dbReference type="GO" id="GO:0005669">
    <property type="term" value="C:transcription factor TFIID complex"/>
    <property type="evidence" value="ECO:0007669"/>
    <property type="project" value="InterPro"/>
</dbReference>
<dbReference type="GO" id="GO:0003682">
    <property type="term" value="F:chromatin binding"/>
    <property type="evidence" value="ECO:0007669"/>
    <property type="project" value="TreeGrafter"/>
</dbReference>
<proteinExistence type="predicted"/>
<keyword evidence="2" id="KW-1185">Reference proteome</keyword>
<dbReference type="Proteomes" id="UP000289340">
    <property type="component" value="Chromosome 6"/>
</dbReference>
<gene>
    <name evidence="1" type="ORF">D0Y65_015282</name>
</gene>
<dbReference type="GO" id="GO:0003743">
    <property type="term" value="F:translation initiation factor activity"/>
    <property type="evidence" value="ECO:0007669"/>
    <property type="project" value="UniProtKB-KW"/>
</dbReference>
<organism evidence="1 2">
    <name type="scientific">Glycine soja</name>
    <name type="common">Wild soybean</name>
    <dbReference type="NCBI Taxonomy" id="3848"/>
    <lineage>
        <taxon>Eukaryota</taxon>
        <taxon>Viridiplantae</taxon>
        <taxon>Streptophyta</taxon>
        <taxon>Embryophyta</taxon>
        <taxon>Tracheophyta</taxon>
        <taxon>Spermatophyta</taxon>
        <taxon>Magnoliopsida</taxon>
        <taxon>eudicotyledons</taxon>
        <taxon>Gunneridae</taxon>
        <taxon>Pentapetalae</taxon>
        <taxon>rosids</taxon>
        <taxon>fabids</taxon>
        <taxon>Fabales</taxon>
        <taxon>Fabaceae</taxon>
        <taxon>Papilionoideae</taxon>
        <taxon>50 kb inversion clade</taxon>
        <taxon>NPAAA clade</taxon>
        <taxon>indigoferoid/millettioid clade</taxon>
        <taxon>Phaseoleae</taxon>
        <taxon>Glycine</taxon>
        <taxon>Glycine subgen. Soja</taxon>
    </lineage>
</organism>
<comment type="caution">
    <text evidence="1">The sequence shown here is derived from an EMBL/GenBank/DDBJ whole genome shotgun (WGS) entry which is preliminary data.</text>
</comment>
<evidence type="ECO:0000313" key="1">
    <source>
        <dbReference type="EMBL" id="RZC08506.1"/>
    </source>
</evidence>
<dbReference type="SMR" id="A0A445KCF4"/>
<evidence type="ECO:0000313" key="2">
    <source>
        <dbReference type="Proteomes" id="UP000289340"/>
    </source>
</evidence>
<keyword evidence="1" id="KW-0648">Protein biosynthesis</keyword>
<name>A0A445KCF4_GLYSO</name>
<dbReference type="GO" id="GO:0000976">
    <property type="term" value="F:transcription cis-regulatory region binding"/>
    <property type="evidence" value="ECO:0007669"/>
    <property type="project" value="TreeGrafter"/>
</dbReference>
<dbReference type="AlphaFoldDB" id="A0A445KCF4"/>
<reference evidence="1 2" key="1">
    <citation type="submission" date="2018-09" db="EMBL/GenBank/DDBJ databases">
        <title>A high-quality reference genome of wild soybean provides a powerful tool to mine soybean genomes.</title>
        <authorList>
            <person name="Xie M."/>
            <person name="Chung C.Y.L."/>
            <person name="Li M.-W."/>
            <person name="Wong F.-L."/>
            <person name="Chan T.-F."/>
            <person name="Lam H.-M."/>
        </authorList>
    </citation>
    <scope>NUCLEOTIDE SEQUENCE [LARGE SCALE GENOMIC DNA]</scope>
    <source>
        <strain evidence="2">cv. W05</strain>
        <tissue evidence="1">Hypocotyl of etiolated seedlings</tissue>
    </source>
</reference>
<protein>
    <submittedName>
        <fullName evidence="1">Transcription initiation factor TFIID subunit 2</fullName>
    </submittedName>
</protein>
<dbReference type="EMBL" id="QZWG01000006">
    <property type="protein sequence ID" value="RZC08506.1"/>
    <property type="molecule type" value="Genomic_DNA"/>
</dbReference>
<dbReference type="PANTHER" id="PTHR15137:SF9">
    <property type="entry name" value="TRANSCRIPTION INITIATION FACTOR TFIID SUBUNIT 2"/>
    <property type="match status" value="1"/>
</dbReference>
<sequence length="131" mass="15143">MINFVAHVIFILLFFQYNDNNENPYSDLVSLSLGNSILLLSSLLKCIEWLLQFDSLMPSYNGILTISCIRTLTQIALKAFMVHSAYIKELCQVRIEACIALLDLEFQYKGMDSTLLLFIKYIEDFAFLKRL</sequence>
<dbReference type="PANTHER" id="PTHR15137">
    <property type="entry name" value="TRANSCRIPTION INITIATION FACTOR TFIID"/>
    <property type="match status" value="1"/>
</dbReference>